<gene>
    <name evidence="5" type="ORF">Aau02nite_47950</name>
</gene>
<evidence type="ECO:0008006" key="7">
    <source>
        <dbReference type="Google" id="ProtNLM"/>
    </source>
</evidence>
<dbReference type="AlphaFoldDB" id="A0A919VWH6"/>
<dbReference type="Pfam" id="PF01596">
    <property type="entry name" value="Methyltransf_3"/>
    <property type="match status" value="1"/>
</dbReference>
<dbReference type="PANTHER" id="PTHR43167:SF1">
    <property type="entry name" value="PUTATIVE (AFU_ORTHOLOGUE AFUA_6G01830)-RELATED"/>
    <property type="match status" value="1"/>
</dbReference>
<dbReference type="CDD" id="cd02440">
    <property type="entry name" value="AdoMet_MTases"/>
    <property type="match status" value="1"/>
</dbReference>
<evidence type="ECO:0000313" key="5">
    <source>
        <dbReference type="EMBL" id="GIM71833.1"/>
    </source>
</evidence>
<evidence type="ECO:0000256" key="1">
    <source>
        <dbReference type="ARBA" id="ARBA00022603"/>
    </source>
</evidence>
<name>A0A919VWH6_9ACTN</name>
<keyword evidence="6" id="KW-1185">Reference proteome</keyword>
<protein>
    <recommendedName>
        <fullName evidence="7">O-methyltransferase YrrM</fullName>
    </recommendedName>
</protein>
<dbReference type="Proteomes" id="UP000681340">
    <property type="component" value="Unassembled WGS sequence"/>
</dbReference>
<evidence type="ECO:0000313" key="6">
    <source>
        <dbReference type="Proteomes" id="UP000681340"/>
    </source>
</evidence>
<dbReference type="InterPro" id="IPR002935">
    <property type="entry name" value="SAM_O-MeTrfase"/>
</dbReference>
<dbReference type="InterPro" id="IPR029063">
    <property type="entry name" value="SAM-dependent_MTases_sf"/>
</dbReference>
<dbReference type="GO" id="GO:0032259">
    <property type="term" value="P:methylation"/>
    <property type="evidence" value="ECO:0007669"/>
    <property type="project" value="UniProtKB-KW"/>
</dbReference>
<keyword evidence="3" id="KW-0949">S-adenosyl-L-methionine</keyword>
<dbReference type="SUPFAM" id="SSF53098">
    <property type="entry name" value="Ribonuclease H-like"/>
    <property type="match status" value="1"/>
</dbReference>
<dbReference type="SUPFAM" id="SSF53335">
    <property type="entry name" value="S-adenosyl-L-methionine-dependent methyltransferases"/>
    <property type="match status" value="1"/>
</dbReference>
<feature type="region of interest" description="Disordered" evidence="4">
    <location>
        <begin position="157"/>
        <end position="189"/>
    </location>
</feature>
<dbReference type="GO" id="GO:0008171">
    <property type="term" value="F:O-methyltransferase activity"/>
    <property type="evidence" value="ECO:0007669"/>
    <property type="project" value="InterPro"/>
</dbReference>
<dbReference type="PANTHER" id="PTHR43167">
    <property type="entry name" value="PUTATIVE (AFU_ORTHOLOGUE AFUA_6G01830)-RELATED"/>
    <property type="match status" value="1"/>
</dbReference>
<dbReference type="PROSITE" id="PS51682">
    <property type="entry name" value="SAM_OMT_I"/>
    <property type="match status" value="1"/>
</dbReference>
<evidence type="ECO:0000256" key="3">
    <source>
        <dbReference type="ARBA" id="ARBA00022691"/>
    </source>
</evidence>
<comment type="caution">
    <text evidence="5">The sequence shown here is derived from an EMBL/GenBank/DDBJ whole genome shotgun (WGS) entry which is preliminary data.</text>
</comment>
<dbReference type="InterPro" id="IPR012337">
    <property type="entry name" value="RNaseH-like_sf"/>
</dbReference>
<dbReference type="EMBL" id="BOQL01000038">
    <property type="protein sequence ID" value="GIM71833.1"/>
    <property type="molecule type" value="Genomic_DNA"/>
</dbReference>
<reference evidence="5" key="1">
    <citation type="submission" date="2021-03" db="EMBL/GenBank/DDBJ databases">
        <title>Whole genome shotgun sequence of Actinoplanes auranticolor NBRC 12245.</title>
        <authorList>
            <person name="Komaki H."/>
            <person name="Tamura T."/>
        </authorList>
    </citation>
    <scope>NUCLEOTIDE SEQUENCE</scope>
    <source>
        <strain evidence="5">NBRC 12245</strain>
    </source>
</reference>
<proteinExistence type="predicted"/>
<sequence>MAAWHQLHPKQRTYREPGGALSNVEGTLIRLRVSRLPGRRDREPKTVWLWWHGDDPASLDLNRVWRAYLRRFDIEHTFRFAKQSLGWTTPKLRTPEQADRWTWLILAALTQLSTGSIVLAGTATILAIRRSPAGTPIRSTQEETDDEMVRVWRNTGWPSTATASSSARDAEAGRPRPPRSTGRSATMRDVDDRLRTLLSELFEQGRAHDTAEPDRRRRLRNLEPATAALLTLVLRIARARDIVEIGTSNGYSAIWLAAAARDTGGHVTTVDVEEWPGVVENLDRAAVSVQREIADGGRFLVGRANASVDLLFLDAERVEYTRWWPHPARVLRPGGLLAIDNVLSHPDEVAGVLRLIAADGRFAAETVAVGKGLHLAYLQAS</sequence>
<accession>A0A919VWH6</accession>
<keyword evidence="1" id="KW-0489">Methyltransferase</keyword>
<organism evidence="5 6">
    <name type="scientific">Actinoplanes auranticolor</name>
    <dbReference type="NCBI Taxonomy" id="47988"/>
    <lineage>
        <taxon>Bacteria</taxon>
        <taxon>Bacillati</taxon>
        <taxon>Actinomycetota</taxon>
        <taxon>Actinomycetes</taxon>
        <taxon>Micromonosporales</taxon>
        <taxon>Micromonosporaceae</taxon>
        <taxon>Actinoplanes</taxon>
    </lineage>
</organism>
<evidence type="ECO:0000256" key="4">
    <source>
        <dbReference type="SAM" id="MobiDB-lite"/>
    </source>
</evidence>
<evidence type="ECO:0000256" key="2">
    <source>
        <dbReference type="ARBA" id="ARBA00022679"/>
    </source>
</evidence>
<dbReference type="Gene3D" id="3.40.50.150">
    <property type="entry name" value="Vaccinia Virus protein VP39"/>
    <property type="match status" value="1"/>
</dbReference>
<keyword evidence="2" id="KW-0808">Transferase</keyword>